<dbReference type="AlphaFoldDB" id="A0A103RHM9"/>
<dbReference type="Gene3D" id="3.90.226.10">
    <property type="entry name" value="2-enoyl-CoA Hydratase, Chain A, domain 1"/>
    <property type="match status" value="1"/>
</dbReference>
<dbReference type="EMBL" id="LOXM01000118">
    <property type="protein sequence ID" value="KVG67950.1"/>
    <property type="molecule type" value="Genomic_DNA"/>
</dbReference>
<keyword evidence="5" id="KW-0720">Serine protease</keyword>
<keyword evidence="3" id="KW-0645">Protease</keyword>
<feature type="compositionally biased region" description="Low complexity" evidence="7">
    <location>
        <begin position="231"/>
        <end position="240"/>
    </location>
</feature>
<comment type="similarity">
    <text evidence="1 6">Belongs to the peptidase S14 family.</text>
</comment>
<keyword evidence="4" id="KW-0378">Hydrolase</keyword>
<dbReference type="InterPro" id="IPR001907">
    <property type="entry name" value="ClpP"/>
</dbReference>
<dbReference type="GO" id="GO:0051117">
    <property type="term" value="F:ATPase binding"/>
    <property type="evidence" value="ECO:0007669"/>
    <property type="project" value="TreeGrafter"/>
</dbReference>
<dbReference type="GO" id="GO:0004252">
    <property type="term" value="F:serine-type endopeptidase activity"/>
    <property type="evidence" value="ECO:0007669"/>
    <property type="project" value="InterPro"/>
</dbReference>
<evidence type="ECO:0000256" key="1">
    <source>
        <dbReference type="ARBA" id="ARBA00007039"/>
    </source>
</evidence>
<feature type="region of interest" description="Disordered" evidence="7">
    <location>
        <begin position="323"/>
        <end position="348"/>
    </location>
</feature>
<evidence type="ECO:0000256" key="6">
    <source>
        <dbReference type="RuleBase" id="RU003567"/>
    </source>
</evidence>
<dbReference type="PANTHER" id="PTHR10381:SF70">
    <property type="entry name" value="ATP-DEPENDENT CLP PROTEASE PROTEOLYTIC SUBUNIT"/>
    <property type="match status" value="1"/>
</dbReference>
<gene>
    <name evidence="8" type="ORF">WJ33_24150</name>
</gene>
<dbReference type="Proteomes" id="UP000064029">
    <property type="component" value="Unassembled WGS sequence"/>
</dbReference>
<name>A0A103RHM9_9BURK</name>
<dbReference type="Pfam" id="PF00574">
    <property type="entry name" value="CLP_protease"/>
    <property type="match status" value="1"/>
</dbReference>
<feature type="region of interest" description="Disordered" evidence="7">
    <location>
        <begin position="214"/>
        <end position="240"/>
    </location>
</feature>
<dbReference type="InterPro" id="IPR029045">
    <property type="entry name" value="ClpP/crotonase-like_dom_sf"/>
</dbReference>
<dbReference type="RefSeq" id="WP_059751506.1">
    <property type="nucleotide sequence ID" value="NZ_CP013414.1"/>
</dbReference>
<organism evidence="8 9">
    <name type="scientific">Burkholderia ubonensis</name>
    <dbReference type="NCBI Taxonomy" id="101571"/>
    <lineage>
        <taxon>Bacteria</taxon>
        <taxon>Pseudomonadati</taxon>
        <taxon>Pseudomonadota</taxon>
        <taxon>Betaproteobacteria</taxon>
        <taxon>Burkholderiales</taxon>
        <taxon>Burkholderiaceae</taxon>
        <taxon>Burkholderia</taxon>
        <taxon>Burkholderia cepacia complex</taxon>
    </lineage>
</organism>
<evidence type="ECO:0000313" key="8">
    <source>
        <dbReference type="EMBL" id="KVG67950.1"/>
    </source>
</evidence>
<evidence type="ECO:0000256" key="7">
    <source>
        <dbReference type="SAM" id="MobiDB-lite"/>
    </source>
</evidence>
<dbReference type="OrthoDB" id="9806592at2"/>
<evidence type="ECO:0000256" key="4">
    <source>
        <dbReference type="ARBA" id="ARBA00022801"/>
    </source>
</evidence>
<dbReference type="GO" id="GO:0006515">
    <property type="term" value="P:protein quality control for misfolded or incompletely synthesized proteins"/>
    <property type="evidence" value="ECO:0007669"/>
    <property type="project" value="TreeGrafter"/>
</dbReference>
<dbReference type="CDD" id="cd07016">
    <property type="entry name" value="S14_ClpP_1"/>
    <property type="match status" value="1"/>
</dbReference>
<dbReference type="GO" id="GO:0004176">
    <property type="term" value="F:ATP-dependent peptidase activity"/>
    <property type="evidence" value="ECO:0007669"/>
    <property type="project" value="InterPro"/>
</dbReference>
<evidence type="ECO:0000256" key="2">
    <source>
        <dbReference type="ARBA" id="ARBA00022490"/>
    </source>
</evidence>
<evidence type="ECO:0000313" key="9">
    <source>
        <dbReference type="Proteomes" id="UP000064029"/>
    </source>
</evidence>
<evidence type="ECO:0000256" key="3">
    <source>
        <dbReference type="ARBA" id="ARBA00022670"/>
    </source>
</evidence>
<reference evidence="8 9" key="1">
    <citation type="submission" date="2015-11" db="EMBL/GenBank/DDBJ databases">
        <title>Expanding the genomic diversity of Burkholderia species for the development of highly accurate diagnostics.</title>
        <authorList>
            <person name="Sahl J."/>
            <person name="Keim P."/>
            <person name="Wagner D."/>
        </authorList>
    </citation>
    <scope>NUCLEOTIDE SEQUENCE [LARGE SCALE GENOMIC DNA]</scope>
    <source>
        <strain evidence="8 9">MSMB2036</strain>
    </source>
</reference>
<dbReference type="InterPro" id="IPR023562">
    <property type="entry name" value="ClpP/TepA"/>
</dbReference>
<dbReference type="PANTHER" id="PTHR10381">
    <property type="entry name" value="ATP-DEPENDENT CLP PROTEASE PROTEOLYTIC SUBUNIT"/>
    <property type="match status" value="1"/>
</dbReference>
<dbReference type="NCBIfam" id="NF045542">
    <property type="entry name" value="Clp_rel_HeadMat"/>
    <property type="match status" value="1"/>
</dbReference>
<evidence type="ECO:0000256" key="5">
    <source>
        <dbReference type="ARBA" id="ARBA00022825"/>
    </source>
</evidence>
<comment type="caution">
    <text evidence="8">The sequence shown here is derived from an EMBL/GenBank/DDBJ whole genome shotgun (WGS) entry which is preliminary data.</text>
</comment>
<protein>
    <recommendedName>
        <fullName evidence="6">ATP-dependent Clp protease proteolytic subunit</fullName>
    </recommendedName>
</protein>
<feature type="compositionally biased region" description="Pro residues" evidence="7">
    <location>
        <begin position="219"/>
        <end position="230"/>
    </location>
</feature>
<proteinExistence type="inferred from homology"/>
<keyword evidence="2" id="KW-0963">Cytoplasm</keyword>
<dbReference type="PRINTS" id="PR00127">
    <property type="entry name" value="CLPPROTEASEP"/>
</dbReference>
<dbReference type="SUPFAM" id="SSF52096">
    <property type="entry name" value="ClpP/crotonase"/>
    <property type="match status" value="1"/>
</dbReference>
<sequence>MKGKKRWWDIRAQANAAGGNVVEIRIYGDIGFWGNDAELFASKLDELAATATSIVVAINSMGGDVFHAFTIYNALRRHAGKVVGRVDGVAASAASLILMACDTIEMPSNAMLMIHNPHTVAAGEAGDLRKLADLLDSTSDNMLAAYVERSGQTEEEVRALMDAETWLTAAQAKEQGFCDAIADPIRIAAYAGAARLAARFSAVPAEIRAVLEDDGEVQPPDPQPNPPTDPAPQSQPTQAPDVTALASHVYATCRDARIEHCAEGIVLATGLRDRATVDAAIRSAQDIAGICLAASLTELTAGFVADGLTPDQVRARLFERMTASQQPVNGRPDPKSTPIPQASGRTVRSSDIYAARRVVNATSQR</sequence>
<accession>A0A103RHM9</accession>
<dbReference type="GO" id="GO:0009368">
    <property type="term" value="C:endopeptidase Clp complex"/>
    <property type="evidence" value="ECO:0007669"/>
    <property type="project" value="TreeGrafter"/>
</dbReference>
<feature type="compositionally biased region" description="Polar residues" evidence="7">
    <location>
        <begin position="338"/>
        <end position="348"/>
    </location>
</feature>